<sequence>MSKAPSVQARDRCWLNLFRGGFVVWRIGSSDLFLVQIDQINTHYRRALLLISIIITILHNGMKSVLGRQRCLVIPSYVDGRSRLPSLLQAKRLIRSTPGAKANINANSLPNTSQKASIKLCWRPNLAAVTRSKSVKTSPSNLILRYFILSSVTTPAKPP</sequence>
<dbReference type="EMBL" id="JAUEPO010000004">
    <property type="protein sequence ID" value="KAK3324275.1"/>
    <property type="molecule type" value="Genomic_DNA"/>
</dbReference>
<keyword evidence="2" id="KW-1185">Reference proteome</keyword>
<proteinExistence type="predicted"/>
<gene>
    <name evidence="1" type="ORF">B0T19DRAFT_227175</name>
</gene>
<accession>A0AAE0M9U8</accession>
<comment type="caution">
    <text evidence="1">The sequence shown here is derived from an EMBL/GenBank/DDBJ whole genome shotgun (WGS) entry which is preliminary data.</text>
</comment>
<evidence type="ECO:0000313" key="1">
    <source>
        <dbReference type="EMBL" id="KAK3324275.1"/>
    </source>
</evidence>
<protein>
    <submittedName>
        <fullName evidence="1">Uncharacterized protein</fullName>
    </submittedName>
</protein>
<dbReference type="AlphaFoldDB" id="A0AAE0M9U8"/>
<reference evidence="1" key="1">
    <citation type="journal article" date="2023" name="Mol. Phylogenet. Evol.">
        <title>Genome-scale phylogeny and comparative genomics of the fungal order Sordariales.</title>
        <authorList>
            <person name="Hensen N."/>
            <person name="Bonometti L."/>
            <person name="Westerberg I."/>
            <person name="Brannstrom I.O."/>
            <person name="Guillou S."/>
            <person name="Cros-Aarteil S."/>
            <person name="Calhoun S."/>
            <person name="Haridas S."/>
            <person name="Kuo A."/>
            <person name="Mondo S."/>
            <person name="Pangilinan J."/>
            <person name="Riley R."/>
            <person name="LaButti K."/>
            <person name="Andreopoulos B."/>
            <person name="Lipzen A."/>
            <person name="Chen C."/>
            <person name="Yan M."/>
            <person name="Daum C."/>
            <person name="Ng V."/>
            <person name="Clum A."/>
            <person name="Steindorff A."/>
            <person name="Ohm R.A."/>
            <person name="Martin F."/>
            <person name="Silar P."/>
            <person name="Natvig D.O."/>
            <person name="Lalanne C."/>
            <person name="Gautier V."/>
            <person name="Ament-Velasquez S.L."/>
            <person name="Kruys A."/>
            <person name="Hutchinson M.I."/>
            <person name="Powell A.J."/>
            <person name="Barry K."/>
            <person name="Miller A.N."/>
            <person name="Grigoriev I.V."/>
            <person name="Debuchy R."/>
            <person name="Gladieux P."/>
            <person name="Hiltunen Thoren M."/>
            <person name="Johannesson H."/>
        </authorList>
    </citation>
    <scope>NUCLEOTIDE SEQUENCE</scope>
    <source>
        <strain evidence="1">SMH4131-1</strain>
    </source>
</reference>
<dbReference type="Proteomes" id="UP001286456">
    <property type="component" value="Unassembled WGS sequence"/>
</dbReference>
<organism evidence="1 2">
    <name type="scientific">Cercophora scortea</name>
    <dbReference type="NCBI Taxonomy" id="314031"/>
    <lineage>
        <taxon>Eukaryota</taxon>
        <taxon>Fungi</taxon>
        <taxon>Dikarya</taxon>
        <taxon>Ascomycota</taxon>
        <taxon>Pezizomycotina</taxon>
        <taxon>Sordariomycetes</taxon>
        <taxon>Sordariomycetidae</taxon>
        <taxon>Sordariales</taxon>
        <taxon>Lasiosphaeriaceae</taxon>
        <taxon>Cercophora</taxon>
    </lineage>
</organism>
<evidence type="ECO:0000313" key="2">
    <source>
        <dbReference type="Proteomes" id="UP001286456"/>
    </source>
</evidence>
<name>A0AAE0M9U8_9PEZI</name>
<reference evidence="1" key="2">
    <citation type="submission" date="2023-06" db="EMBL/GenBank/DDBJ databases">
        <authorList>
            <consortium name="Lawrence Berkeley National Laboratory"/>
            <person name="Haridas S."/>
            <person name="Hensen N."/>
            <person name="Bonometti L."/>
            <person name="Westerberg I."/>
            <person name="Brannstrom I.O."/>
            <person name="Guillou S."/>
            <person name="Cros-Aarteil S."/>
            <person name="Calhoun S."/>
            <person name="Kuo A."/>
            <person name="Mondo S."/>
            <person name="Pangilinan J."/>
            <person name="Riley R."/>
            <person name="Labutti K."/>
            <person name="Andreopoulos B."/>
            <person name="Lipzen A."/>
            <person name="Chen C."/>
            <person name="Yanf M."/>
            <person name="Daum C."/>
            <person name="Ng V."/>
            <person name="Clum A."/>
            <person name="Steindorff A."/>
            <person name="Ohm R."/>
            <person name="Martin F."/>
            <person name="Silar P."/>
            <person name="Natvig D."/>
            <person name="Lalanne C."/>
            <person name="Gautier V."/>
            <person name="Ament-Velasquez S.L."/>
            <person name="Kruys A."/>
            <person name="Hutchinson M.I."/>
            <person name="Powell A.J."/>
            <person name="Barry K."/>
            <person name="Miller A.N."/>
            <person name="Grigoriev I.V."/>
            <person name="Debuchy R."/>
            <person name="Gladieux P."/>
            <person name="Thoren M.H."/>
            <person name="Johannesson H."/>
        </authorList>
    </citation>
    <scope>NUCLEOTIDE SEQUENCE</scope>
    <source>
        <strain evidence="1">SMH4131-1</strain>
    </source>
</reference>